<gene>
    <name evidence="2" type="ORF">J1N51_06210</name>
</gene>
<organism evidence="2 3">
    <name type="scientific">Psychrosphaera ytuae</name>
    <dbReference type="NCBI Taxonomy" id="2820710"/>
    <lineage>
        <taxon>Bacteria</taxon>
        <taxon>Pseudomonadati</taxon>
        <taxon>Pseudomonadota</taxon>
        <taxon>Gammaproteobacteria</taxon>
        <taxon>Alteromonadales</taxon>
        <taxon>Pseudoalteromonadaceae</taxon>
        <taxon>Psychrosphaera</taxon>
    </lineage>
</organism>
<dbReference type="EMBL" id="CP072110">
    <property type="protein sequence ID" value="QTH65033.1"/>
    <property type="molecule type" value="Genomic_DNA"/>
</dbReference>
<dbReference type="InterPro" id="IPR017087">
    <property type="entry name" value="UCP037004"/>
</dbReference>
<evidence type="ECO:0000313" key="3">
    <source>
        <dbReference type="Proteomes" id="UP000682739"/>
    </source>
</evidence>
<dbReference type="PIRSF" id="PIRSF037004">
    <property type="entry name" value="UCP037004"/>
    <property type="match status" value="1"/>
</dbReference>
<dbReference type="AlphaFoldDB" id="A0A975DDS3"/>
<dbReference type="KEGG" id="psym:J1N51_06210"/>
<evidence type="ECO:0000313" key="2">
    <source>
        <dbReference type="EMBL" id="QTH65033.1"/>
    </source>
</evidence>
<keyword evidence="3" id="KW-1185">Reference proteome</keyword>
<feature type="domain" description="DUF1722" evidence="1">
    <location>
        <begin position="192"/>
        <end position="307"/>
    </location>
</feature>
<evidence type="ECO:0000259" key="1">
    <source>
        <dbReference type="Pfam" id="PF08349"/>
    </source>
</evidence>
<dbReference type="Pfam" id="PF04463">
    <property type="entry name" value="2-thiour_desulf"/>
    <property type="match status" value="1"/>
</dbReference>
<dbReference type="InterPro" id="IPR013560">
    <property type="entry name" value="DUF1722"/>
</dbReference>
<dbReference type="Pfam" id="PF08349">
    <property type="entry name" value="DUF1722"/>
    <property type="match status" value="1"/>
</dbReference>
<name>A0A975DDS3_9GAMM</name>
<reference evidence="2" key="1">
    <citation type="submission" date="2021-03" db="EMBL/GenBank/DDBJ databases">
        <title>Description of Psychrosphaera ytuae sp. nov. isolated from deep sea sediment of South China Sea.</title>
        <authorList>
            <person name="Zhang J."/>
            <person name="Xu X.-D."/>
        </authorList>
    </citation>
    <scope>NUCLEOTIDE SEQUENCE</scope>
    <source>
        <strain evidence="2">MTZ26</strain>
    </source>
</reference>
<dbReference type="RefSeq" id="WP_208833068.1">
    <property type="nucleotide sequence ID" value="NZ_CP072110.1"/>
</dbReference>
<dbReference type="InterPro" id="IPR007553">
    <property type="entry name" value="2-thiour_desulf"/>
</dbReference>
<dbReference type="PANTHER" id="PTHR30087">
    <property type="entry name" value="INNER MEMBRANE PROTEIN"/>
    <property type="match status" value="1"/>
</dbReference>
<protein>
    <submittedName>
        <fullName evidence="2">DUF1722 domain-containing protein</fullName>
    </submittedName>
</protein>
<dbReference type="Proteomes" id="UP000682739">
    <property type="component" value="Chromosome"/>
</dbReference>
<sequence>MSIIIGLSACLAGQEVRFDKSHKKSNFVMNELARHVEFKTFCPEVAIGLPIPRPTIRQVIDNGVIKVCRPDGSGDVTEALAEYGQKVAKASGDLSGFIFTAKSPSCGMERVKIYHIDEDHKATGSEMTGVGMFAKQIMEHNPALPCEENGRLNDPNIRENFVQRVFAYDDWKKNVEADLTKHNILQFHARHKYMLLSHSQKDYKELGNFLGTSDLPTEELASHYIVNFMIALKKIASRRAHANTLMHIQGYFSKHMQKEEKAELTEQIEQYRQGLVPLMAPLTLLKHYQRIHPNEYIGNQRYLDPYPADLRLRYGL</sequence>
<accession>A0A975DDS3</accession>
<dbReference type="PANTHER" id="PTHR30087:SF0">
    <property type="entry name" value="INNER MEMBRANE PROTEIN"/>
    <property type="match status" value="1"/>
</dbReference>
<proteinExistence type="predicted"/>